<accession>A0A133Y3P6</accession>
<dbReference type="InterPro" id="IPR051309">
    <property type="entry name" value="ABCF_ATPase"/>
</dbReference>
<dbReference type="SUPFAM" id="SSF52540">
    <property type="entry name" value="P-loop containing nucleoside triphosphate hydrolases"/>
    <property type="match status" value="2"/>
</dbReference>
<dbReference type="PANTHER" id="PTHR42855:SF2">
    <property type="entry name" value="DRUG RESISTANCE ABC TRANSPORTER,ATP-BINDING PROTEIN"/>
    <property type="match status" value="1"/>
</dbReference>
<dbReference type="NCBIfam" id="NF000355">
    <property type="entry name" value="ribo_prot_ABC_F"/>
    <property type="match status" value="1"/>
</dbReference>
<dbReference type="PANTHER" id="PTHR42855">
    <property type="entry name" value="ABC TRANSPORTER ATP-BINDING SUBUNIT"/>
    <property type="match status" value="1"/>
</dbReference>
<dbReference type="PATRIC" id="fig|87541.4.peg.368"/>
<dbReference type="GO" id="GO:0005524">
    <property type="term" value="F:ATP binding"/>
    <property type="evidence" value="ECO:0007669"/>
    <property type="project" value="UniProtKB-KW"/>
</dbReference>
<proteinExistence type="predicted"/>
<protein>
    <submittedName>
        <fullName evidence="4">ABC transporter, ATP-binding protein</fullName>
    </submittedName>
</protein>
<dbReference type="Proteomes" id="UP000070422">
    <property type="component" value="Unassembled WGS sequence"/>
</dbReference>
<dbReference type="Pfam" id="PF00005">
    <property type="entry name" value="ABC_tran"/>
    <property type="match status" value="2"/>
</dbReference>
<dbReference type="GO" id="GO:0016887">
    <property type="term" value="F:ATP hydrolysis activity"/>
    <property type="evidence" value="ECO:0007669"/>
    <property type="project" value="InterPro"/>
</dbReference>
<evidence type="ECO:0000259" key="3">
    <source>
        <dbReference type="PROSITE" id="PS50893"/>
    </source>
</evidence>
<evidence type="ECO:0000313" key="4">
    <source>
        <dbReference type="EMBL" id="KXB37807.1"/>
    </source>
</evidence>
<dbReference type="InterPro" id="IPR003439">
    <property type="entry name" value="ABC_transporter-like_ATP-bd"/>
</dbReference>
<dbReference type="EMBL" id="LSCQ01000019">
    <property type="protein sequence ID" value="KXB37807.1"/>
    <property type="molecule type" value="Genomic_DNA"/>
</dbReference>
<gene>
    <name evidence="4" type="ORF">HMPREF3187_00366</name>
</gene>
<comment type="caution">
    <text evidence="4">The sequence shown here is derived from an EMBL/GenBank/DDBJ whole genome shotgun (WGS) entry which is preliminary data.</text>
</comment>
<keyword evidence="1" id="KW-0547">Nucleotide-binding</keyword>
<dbReference type="PROSITE" id="PS50893">
    <property type="entry name" value="ABC_TRANSPORTER_2"/>
    <property type="match status" value="2"/>
</dbReference>
<keyword evidence="2 4" id="KW-0067">ATP-binding</keyword>
<dbReference type="AlphaFoldDB" id="A0A133Y3P6"/>
<evidence type="ECO:0000313" key="5">
    <source>
        <dbReference type="Proteomes" id="UP000070422"/>
    </source>
</evidence>
<dbReference type="InterPro" id="IPR027417">
    <property type="entry name" value="P-loop_NTPase"/>
</dbReference>
<dbReference type="STRING" id="87541.AWM71_02405"/>
<dbReference type="Gene3D" id="3.40.50.300">
    <property type="entry name" value="P-loop containing nucleotide triphosphate hydrolases"/>
    <property type="match status" value="3"/>
</dbReference>
<dbReference type="OrthoDB" id="9760950at2"/>
<name>A0A133Y3P6_9LACT</name>
<organism evidence="4 5">
    <name type="scientific">Aerococcus christensenii</name>
    <dbReference type="NCBI Taxonomy" id="87541"/>
    <lineage>
        <taxon>Bacteria</taxon>
        <taxon>Bacillati</taxon>
        <taxon>Bacillota</taxon>
        <taxon>Bacilli</taxon>
        <taxon>Lactobacillales</taxon>
        <taxon>Aerococcaceae</taxon>
        <taxon>Aerococcus</taxon>
    </lineage>
</organism>
<dbReference type="RefSeq" id="WP_060936466.1">
    <property type="nucleotide sequence ID" value="NZ_JASOZP010000001.1"/>
</dbReference>
<dbReference type="SMART" id="SM00382">
    <property type="entry name" value="AAA"/>
    <property type="match status" value="2"/>
</dbReference>
<evidence type="ECO:0000256" key="2">
    <source>
        <dbReference type="ARBA" id="ARBA00022840"/>
    </source>
</evidence>
<feature type="domain" description="ABC transporter" evidence="3">
    <location>
        <begin position="2"/>
        <end position="188"/>
    </location>
</feature>
<dbReference type="CDD" id="cd03221">
    <property type="entry name" value="ABCF_EF-3"/>
    <property type="match status" value="1"/>
</dbReference>
<reference evidence="4 5" key="1">
    <citation type="submission" date="2016-01" db="EMBL/GenBank/DDBJ databases">
        <authorList>
            <person name="Oliw E.H."/>
        </authorList>
    </citation>
    <scope>NUCLEOTIDE SEQUENCE [LARGE SCALE GENOMIC DNA]</scope>
    <source>
        <strain evidence="4 5">KA00635</strain>
    </source>
</reference>
<evidence type="ECO:0000256" key="1">
    <source>
        <dbReference type="ARBA" id="ARBA00022741"/>
    </source>
</evidence>
<dbReference type="InterPro" id="IPR003593">
    <property type="entry name" value="AAA+_ATPase"/>
</dbReference>
<feature type="domain" description="ABC transporter" evidence="3">
    <location>
        <begin position="283"/>
        <end position="489"/>
    </location>
</feature>
<sequence length="526" mass="61642">MIHIDSLLKTIGTRNLLTINRLHIQANEKIGLIGNNGEGKTTFLKILAGRDNDYEGYIQRKIKINCWLGNSDIEWKSSRDYSNEDEIVRNTLSPGEYQWLRISRLLRDRQSFLLMDEPTTYLDMPRKEILMKKLKKRNVGFLLASHDRNFIAKTCTKIFELSHGELEVFNGDYFFYLEEKRKRQKFIQREYDTYISEKRRLTNLAQRIKVQSMKIQTTPKRMGNSEARLHKMGGQQNKKKLDKQAKAVTSRLDRLEVKRKPQEEKLIRLTVGENKKIHAKILLKAEDLSKHFDNQMIFNKAKFEIENGSKVALLGENGSGKTTLLQMIFNQEVWTHPLLKIGYYSQLNESLNLAQTILTNVRETSIYDQTMTRRVLARLGFKTEDLSKKVEILSEGEKAKVKLAKLLTSDFNYLIMDEPTNKLDMRSLEALEDLLTGYDRPLLFVTHDSAFVNRIADTLLIIEEQKILKFKGNWKQYEDKNKSLESNPLDFRLIAISNRISEVTSEYERQQLLKEYERLMKQKLEK</sequence>